<evidence type="ECO:0000313" key="5">
    <source>
        <dbReference type="Proteomes" id="UP000060699"/>
    </source>
</evidence>
<dbReference type="OrthoDB" id="9768069at2"/>
<dbReference type="SUPFAM" id="SSF52172">
    <property type="entry name" value="CheY-like"/>
    <property type="match status" value="1"/>
</dbReference>
<dbReference type="PATRIC" id="fig|76731.3.peg.271"/>
<dbReference type="InterPro" id="IPR029787">
    <property type="entry name" value="Nucleotide_cyclase"/>
</dbReference>
<dbReference type="PANTHER" id="PTHR43547:SF2">
    <property type="entry name" value="HYBRID SIGNAL TRANSDUCTION HISTIDINE KINASE C"/>
    <property type="match status" value="1"/>
</dbReference>
<dbReference type="PANTHER" id="PTHR43547">
    <property type="entry name" value="TWO-COMPONENT HISTIDINE KINASE"/>
    <property type="match status" value="1"/>
</dbReference>
<dbReference type="CDD" id="cd17580">
    <property type="entry name" value="REC_2_DhkD-like"/>
    <property type="match status" value="1"/>
</dbReference>
<dbReference type="InterPro" id="IPR001789">
    <property type="entry name" value="Sig_transdc_resp-reg_receiver"/>
</dbReference>
<dbReference type="SMART" id="SM00388">
    <property type="entry name" value="HisKA"/>
    <property type="match status" value="1"/>
</dbReference>
<dbReference type="InterPro" id="IPR005467">
    <property type="entry name" value="His_kinase_dom"/>
</dbReference>
<evidence type="ECO:0000256" key="2">
    <source>
        <dbReference type="ARBA" id="ARBA00012438"/>
    </source>
</evidence>
<gene>
    <name evidence="4" type="ORF">RD2015_268</name>
</gene>
<dbReference type="Gene3D" id="3.30.565.10">
    <property type="entry name" value="Histidine kinase-like ATPase, C-terminal domain"/>
    <property type="match status" value="1"/>
</dbReference>
<sequence length="676" mass="72375">MHPQPQPDPSQRHALEEEMAVLARDLAQARAELAGVQADLAEAHAQVGSHQMYQLLAANEQLVLDAMRSRGAAESTAELVAELTRTSELDPLTHLPNRLLLADRMAQGMTHARRNHGRLALLFLDLDGFKEINDSRGHLVGDEVLCTVGQCLVDVVRGEDTVCRLGGDEFVLLLTQVAEAADAGLVAEKLQSTLAALAPAGRVPSPVSASIGISVYPDDASNGEGLIDAADRAMYASKRAGGGCHRFFSMLQHSAQERPPAARVAPARQDERSRALRDANERLVLSAMAATAVADQQDQLLKELRDAAKNKDDFLSVLGHELRNPLAPLLTTLDVLRMRGGGYETVEHATMRRHVSHMIRLVDDLQDVARIASGKVDLRMERVSLEHVALQAVAMARPLMEQRRQHFVLHHPAEGISCWGDPVRLTQCVSNLLINASKYTPPGGHVALTVRREGSQALVTVKDDGRGISAAALPDVFNLFFQERVDAGALTDGLGVGLALVRSLVALHGGTVAVSSAGIGLGSEFVIGLPALAEEDRTAPAASGPPPSVPVQPPPRRILIVDDNYDAADLLAELLRLYGHQVWVATHPVAALKMIGTVAPDLALLDIGLPGMDGYELAARIRQVHPDLRLALVALSGYGRAADQDKSQRAGFSAHLVKPVDISALEHVLSSVHAAP</sequence>
<dbReference type="PRINTS" id="PR00344">
    <property type="entry name" value="BCTRLSENSOR"/>
</dbReference>
<dbReference type="STRING" id="76731.RD2015_268"/>
<dbReference type="Pfam" id="PF00512">
    <property type="entry name" value="HisKA"/>
    <property type="match status" value="1"/>
</dbReference>
<dbReference type="Gene3D" id="1.10.287.130">
    <property type="match status" value="1"/>
</dbReference>
<comment type="catalytic activity">
    <reaction evidence="1">
        <text>ATP + protein L-histidine = ADP + protein N-phospho-L-histidine.</text>
        <dbReference type="EC" id="2.7.13.3"/>
    </reaction>
</comment>
<dbReference type="Pfam" id="PF00990">
    <property type="entry name" value="GGDEF"/>
    <property type="match status" value="1"/>
</dbReference>
<proteinExistence type="predicted"/>
<dbReference type="RefSeq" id="WP_058933353.1">
    <property type="nucleotide sequence ID" value="NZ_CP013729.1"/>
</dbReference>
<dbReference type="Proteomes" id="UP000060699">
    <property type="component" value="Chromosome"/>
</dbReference>
<reference evidence="4 5" key="1">
    <citation type="submission" date="2015-12" db="EMBL/GenBank/DDBJ databases">
        <title>Complete genome of Roseateles depolymerans KCTC 42856.</title>
        <authorList>
            <person name="Kim K.M."/>
        </authorList>
    </citation>
    <scope>NUCLEOTIDE SEQUENCE [LARGE SCALE GENOMIC DNA]</scope>
    <source>
        <strain evidence="4 5">KCTC 42856</strain>
    </source>
</reference>
<accession>A0A0U3MPD9</accession>
<dbReference type="CDD" id="cd01949">
    <property type="entry name" value="GGDEF"/>
    <property type="match status" value="1"/>
</dbReference>
<dbReference type="PROSITE" id="PS50887">
    <property type="entry name" value="GGDEF"/>
    <property type="match status" value="1"/>
</dbReference>
<dbReference type="KEGG" id="rdp:RD2015_268"/>
<dbReference type="SMART" id="SM00387">
    <property type="entry name" value="HATPase_c"/>
    <property type="match status" value="1"/>
</dbReference>
<dbReference type="InterPro" id="IPR000160">
    <property type="entry name" value="GGDEF_dom"/>
</dbReference>
<dbReference type="Gene3D" id="3.40.50.2300">
    <property type="match status" value="1"/>
</dbReference>
<dbReference type="InterPro" id="IPR011006">
    <property type="entry name" value="CheY-like_superfamily"/>
</dbReference>
<protein>
    <recommendedName>
        <fullName evidence="2">histidine kinase</fullName>
        <ecNumber evidence="2">2.7.13.3</ecNumber>
    </recommendedName>
</protein>
<organism evidence="4 5">
    <name type="scientific">Roseateles depolymerans</name>
    <dbReference type="NCBI Taxonomy" id="76731"/>
    <lineage>
        <taxon>Bacteria</taxon>
        <taxon>Pseudomonadati</taxon>
        <taxon>Pseudomonadota</taxon>
        <taxon>Betaproteobacteria</taxon>
        <taxon>Burkholderiales</taxon>
        <taxon>Sphaerotilaceae</taxon>
        <taxon>Roseateles</taxon>
    </lineage>
</organism>
<dbReference type="EMBL" id="CP013729">
    <property type="protein sequence ID" value="ALV04771.1"/>
    <property type="molecule type" value="Genomic_DNA"/>
</dbReference>
<dbReference type="InterPro" id="IPR004358">
    <property type="entry name" value="Sig_transdc_His_kin-like_C"/>
</dbReference>
<dbReference type="InterPro" id="IPR036890">
    <property type="entry name" value="HATPase_C_sf"/>
</dbReference>
<dbReference type="CDD" id="cd00075">
    <property type="entry name" value="HATPase"/>
    <property type="match status" value="1"/>
</dbReference>
<dbReference type="InterPro" id="IPR003661">
    <property type="entry name" value="HisK_dim/P_dom"/>
</dbReference>
<keyword evidence="3" id="KW-0597">Phosphoprotein</keyword>
<dbReference type="Gene3D" id="3.30.70.270">
    <property type="match status" value="1"/>
</dbReference>
<dbReference type="SMART" id="SM00267">
    <property type="entry name" value="GGDEF"/>
    <property type="match status" value="1"/>
</dbReference>
<dbReference type="CDD" id="cd00082">
    <property type="entry name" value="HisKA"/>
    <property type="match status" value="1"/>
</dbReference>
<dbReference type="PROSITE" id="PS50110">
    <property type="entry name" value="RESPONSE_REGULATORY"/>
    <property type="match status" value="1"/>
</dbReference>
<dbReference type="SUPFAM" id="SSF55874">
    <property type="entry name" value="ATPase domain of HSP90 chaperone/DNA topoisomerase II/histidine kinase"/>
    <property type="match status" value="1"/>
</dbReference>
<dbReference type="Pfam" id="PF02518">
    <property type="entry name" value="HATPase_c"/>
    <property type="match status" value="1"/>
</dbReference>
<dbReference type="InterPro" id="IPR036097">
    <property type="entry name" value="HisK_dim/P_sf"/>
</dbReference>
<evidence type="ECO:0000256" key="3">
    <source>
        <dbReference type="ARBA" id="ARBA00022553"/>
    </source>
</evidence>
<dbReference type="AlphaFoldDB" id="A0A0U3MPD9"/>
<dbReference type="NCBIfam" id="TIGR00254">
    <property type="entry name" value="GGDEF"/>
    <property type="match status" value="1"/>
</dbReference>
<evidence type="ECO:0000313" key="4">
    <source>
        <dbReference type="EMBL" id="ALV04771.1"/>
    </source>
</evidence>
<dbReference type="InterPro" id="IPR043128">
    <property type="entry name" value="Rev_trsase/Diguanyl_cyclase"/>
</dbReference>
<keyword evidence="5" id="KW-1185">Reference proteome</keyword>
<dbReference type="SUPFAM" id="SSF55073">
    <property type="entry name" value="Nucleotide cyclase"/>
    <property type="match status" value="1"/>
</dbReference>
<evidence type="ECO:0000256" key="1">
    <source>
        <dbReference type="ARBA" id="ARBA00000085"/>
    </source>
</evidence>
<dbReference type="PROSITE" id="PS50109">
    <property type="entry name" value="HIS_KIN"/>
    <property type="match status" value="1"/>
</dbReference>
<dbReference type="SMART" id="SM00448">
    <property type="entry name" value="REC"/>
    <property type="match status" value="1"/>
</dbReference>
<dbReference type="GO" id="GO:0000155">
    <property type="term" value="F:phosphorelay sensor kinase activity"/>
    <property type="evidence" value="ECO:0007669"/>
    <property type="project" value="InterPro"/>
</dbReference>
<name>A0A0U3MPD9_9BURK</name>
<dbReference type="SUPFAM" id="SSF47384">
    <property type="entry name" value="Homodimeric domain of signal transducing histidine kinase"/>
    <property type="match status" value="1"/>
</dbReference>
<dbReference type="EC" id="2.7.13.3" evidence="2"/>
<dbReference type="InterPro" id="IPR003594">
    <property type="entry name" value="HATPase_dom"/>
</dbReference>
<dbReference type="Pfam" id="PF00072">
    <property type="entry name" value="Response_reg"/>
    <property type="match status" value="1"/>
</dbReference>